<proteinExistence type="predicted"/>
<dbReference type="AlphaFoldDB" id="F5S578"/>
<accession>F5S578</accession>
<dbReference type="STRING" id="504.KKKWG1_0873"/>
<protein>
    <submittedName>
        <fullName evidence="1">Uncharacterized protein</fullName>
    </submittedName>
</protein>
<keyword evidence="2" id="KW-1185">Reference proteome</keyword>
<comment type="caution">
    <text evidence="1">The sequence shown here is derived from an EMBL/GenBank/DDBJ whole genome shotgun (WGS) entry which is preliminary data.</text>
</comment>
<reference evidence="1 2" key="1">
    <citation type="submission" date="2011-04" db="EMBL/GenBank/DDBJ databases">
        <authorList>
            <person name="Muzny D."/>
            <person name="Qin X."/>
            <person name="Deng J."/>
            <person name="Jiang H."/>
            <person name="Liu Y."/>
            <person name="Qu J."/>
            <person name="Song X.-Z."/>
            <person name="Zhang L."/>
            <person name="Thornton R."/>
            <person name="Coyle M."/>
            <person name="Francisco L."/>
            <person name="Jackson L."/>
            <person name="Javaid M."/>
            <person name="Korchina V."/>
            <person name="Kovar C."/>
            <person name="Mata R."/>
            <person name="Mathew T."/>
            <person name="Ngo R."/>
            <person name="Nguyen L."/>
            <person name="Nguyen N."/>
            <person name="Okwuonu G."/>
            <person name="Ongeri F."/>
            <person name="Pham C."/>
            <person name="Simmons D."/>
            <person name="Wilczek-Boney K."/>
            <person name="Hale W."/>
            <person name="Jakkamsetti A."/>
            <person name="Pham P."/>
            <person name="Ruth R."/>
            <person name="San Lucas F."/>
            <person name="Warren J."/>
            <person name="Zhang J."/>
            <person name="Zhao Z."/>
            <person name="Zhou C."/>
            <person name="Zhu D."/>
            <person name="Lee S."/>
            <person name="Bess C."/>
            <person name="Blankenburg K."/>
            <person name="Forbes L."/>
            <person name="Fu Q."/>
            <person name="Gubbala S."/>
            <person name="Hirani K."/>
            <person name="Jayaseelan J.C."/>
            <person name="Lara F."/>
            <person name="Munidasa M."/>
            <person name="Palculict T."/>
            <person name="Patil S."/>
            <person name="Pu L.-L."/>
            <person name="Saada N."/>
            <person name="Tang L."/>
            <person name="Weissenberger G."/>
            <person name="Zhu Y."/>
            <person name="Hemphill L."/>
            <person name="Shang Y."/>
            <person name="Youmans B."/>
            <person name="Ayvaz T."/>
            <person name="Ross M."/>
            <person name="Santibanez J."/>
            <person name="Aqrawi P."/>
            <person name="Gross S."/>
            <person name="Joshi V."/>
            <person name="Fowler G."/>
            <person name="Nazareth L."/>
            <person name="Reid J."/>
            <person name="Worley K."/>
            <person name="Petrosino J."/>
            <person name="Highlander S."/>
            <person name="Gibbs R."/>
        </authorList>
    </citation>
    <scope>NUCLEOTIDE SEQUENCE [LARGE SCALE GENOMIC DNA]</scope>
    <source>
        <strain evidence="1 2">ATCC 23330</strain>
    </source>
</reference>
<sequence>MMILFLLMILALIAASVGYFKAACTLSVAEKMANRFCRFAKLAQKSRFNTPINPRYFQSCNGAKSAFAAPIANVARHLVCCVAGYGGMADCAQCGRIKHQHKKERE</sequence>
<evidence type="ECO:0000313" key="1">
    <source>
        <dbReference type="EMBL" id="EGK11503.1"/>
    </source>
</evidence>
<name>F5S578_KINKI</name>
<dbReference type="Proteomes" id="UP000004207">
    <property type="component" value="Unassembled WGS sequence"/>
</dbReference>
<dbReference type="HOGENOM" id="CLU_2219588_0_0_4"/>
<evidence type="ECO:0000313" key="2">
    <source>
        <dbReference type="Proteomes" id="UP000004207"/>
    </source>
</evidence>
<dbReference type="EMBL" id="AFHS01000010">
    <property type="protein sequence ID" value="EGK11503.1"/>
    <property type="molecule type" value="Genomic_DNA"/>
</dbReference>
<organism evidence="1 2">
    <name type="scientific">Kingella kingae ATCC 23330</name>
    <dbReference type="NCBI Taxonomy" id="887327"/>
    <lineage>
        <taxon>Bacteria</taxon>
        <taxon>Pseudomonadati</taxon>
        <taxon>Pseudomonadota</taxon>
        <taxon>Betaproteobacteria</taxon>
        <taxon>Neisseriales</taxon>
        <taxon>Neisseriaceae</taxon>
        <taxon>Kingella</taxon>
    </lineage>
</organism>
<gene>
    <name evidence="1" type="ORF">HMPREF0476_0361</name>
</gene>